<dbReference type="EMBL" id="CP120682">
    <property type="protein sequence ID" value="WKN34995.1"/>
    <property type="molecule type" value="Genomic_DNA"/>
</dbReference>
<evidence type="ECO:0000259" key="2">
    <source>
        <dbReference type="Pfam" id="PF07885"/>
    </source>
</evidence>
<protein>
    <submittedName>
        <fullName evidence="3">Potassium channel family protein</fullName>
    </submittedName>
</protein>
<dbReference type="SUPFAM" id="SSF81324">
    <property type="entry name" value="Voltage-gated potassium channels"/>
    <property type="match status" value="1"/>
</dbReference>
<reference evidence="3" key="1">
    <citation type="journal article" date="2023" name="Comput. Struct. Biotechnol. J.">
        <title>Discovery of a novel marine Bacteroidetes with a rich repertoire of carbohydrate-active enzymes.</title>
        <authorList>
            <person name="Chen B."/>
            <person name="Liu G."/>
            <person name="Chen Q."/>
            <person name="Wang H."/>
            <person name="Liu L."/>
            <person name="Tang K."/>
        </authorList>
    </citation>
    <scope>NUCLEOTIDE SEQUENCE</scope>
    <source>
        <strain evidence="3">TK19036</strain>
    </source>
</reference>
<evidence type="ECO:0000256" key="1">
    <source>
        <dbReference type="SAM" id="Phobius"/>
    </source>
</evidence>
<dbReference type="GO" id="GO:0034220">
    <property type="term" value="P:monoatomic ion transmembrane transport"/>
    <property type="evidence" value="ECO:0007669"/>
    <property type="project" value="UniProtKB-KW"/>
</dbReference>
<keyword evidence="1" id="KW-0472">Membrane</keyword>
<organism evidence="3">
    <name type="scientific">Roseihalotalea indica</name>
    <dbReference type="NCBI Taxonomy" id="2867963"/>
    <lineage>
        <taxon>Bacteria</taxon>
        <taxon>Pseudomonadati</taxon>
        <taxon>Bacteroidota</taxon>
        <taxon>Cytophagia</taxon>
        <taxon>Cytophagales</taxon>
        <taxon>Catalimonadaceae</taxon>
        <taxon>Roseihalotalea</taxon>
    </lineage>
</organism>
<keyword evidence="3" id="KW-0813">Transport</keyword>
<keyword evidence="1" id="KW-0812">Transmembrane</keyword>
<keyword evidence="1" id="KW-1133">Transmembrane helix</keyword>
<keyword evidence="3" id="KW-0407">Ion channel</keyword>
<feature type="transmembrane region" description="Helical" evidence="1">
    <location>
        <begin position="6"/>
        <end position="28"/>
    </location>
</feature>
<dbReference type="InterPro" id="IPR013099">
    <property type="entry name" value="K_chnl_dom"/>
</dbReference>
<accession>A0AA49GLX9</accession>
<feature type="domain" description="Potassium channel" evidence="2">
    <location>
        <begin position="75"/>
        <end position="157"/>
    </location>
</feature>
<reference evidence="3" key="2">
    <citation type="journal article" date="2024" name="Antonie Van Leeuwenhoek">
        <title>Roseihalotalea indica gen. nov., sp. nov., a halophilic Bacteroidetes from mesopelagic Southwest Indian Ocean with higher carbohydrate metabolic potential.</title>
        <authorList>
            <person name="Chen B."/>
            <person name="Zhang M."/>
            <person name="Lin D."/>
            <person name="Ye J."/>
            <person name="Tang K."/>
        </authorList>
    </citation>
    <scope>NUCLEOTIDE SEQUENCE</scope>
    <source>
        <strain evidence="3">TK19036</strain>
    </source>
</reference>
<gene>
    <name evidence="3" type="ORF">K4G66_21700</name>
</gene>
<dbReference type="AlphaFoldDB" id="A0AA49GLX9"/>
<dbReference type="Pfam" id="PF07885">
    <property type="entry name" value="Ion_trans_2"/>
    <property type="match status" value="1"/>
</dbReference>
<dbReference type="Gene3D" id="1.10.287.70">
    <property type="match status" value="1"/>
</dbReference>
<sequence length="354" mass="39797">MITSILLVAVGICLVLFILYDFAVTAYIPSGEGPLSEKVNNSVFQLFFFLSGRNGRNSLLNYVGMAIIFALSFTWITFLWTGFVCIFAAFPESILNGQTKAPADLFQKIYHIGYTLSTLGIGDYVPGNDFWRVITALVSFIGLVTITMSITYLVPVISNAIQKRTLSLYIAGLGESPEQIVINSYNGENFQGITGQLSDLSSLIFTYAQNHLAYPILHHMHNTNHSENIVLKLTCLDEALTIMEFHIPEHLRPNRLEVQLVRRALTTYLETVHKIKPSETSPPCAKFNLIEEFTGVSLLNTEGSASEILYKSLEPRRMLLYGHIQADGWEWKDIRGEKFITPLEVTQEMIEVRS</sequence>
<name>A0AA49GLX9_9BACT</name>
<proteinExistence type="predicted"/>
<keyword evidence="3" id="KW-0406">Ion transport</keyword>
<feature type="transmembrane region" description="Helical" evidence="1">
    <location>
        <begin position="59"/>
        <end position="90"/>
    </location>
</feature>
<feature type="transmembrane region" description="Helical" evidence="1">
    <location>
        <begin position="130"/>
        <end position="154"/>
    </location>
</feature>
<evidence type="ECO:0000313" key="3">
    <source>
        <dbReference type="EMBL" id="WKN34995.1"/>
    </source>
</evidence>